<feature type="domain" description="ATP-grasp" evidence="2">
    <location>
        <begin position="123"/>
        <end position="318"/>
    </location>
</feature>
<name>A0A0F3K0B3_9GAMM</name>
<keyword evidence="4" id="KW-1185">Reference proteome</keyword>
<dbReference type="EMBL" id="JZRB01000101">
    <property type="protein sequence ID" value="KJV24710.1"/>
    <property type="molecule type" value="Genomic_DNA"/>
</dbReference>
<keyword evidence="1" id="KW-0067">ATP-binding</keyword>
<dbReference type="RefSeq" id="WP_045831472.1">
    <property type="nucleotide sequence ID" value="NZ_JZRB01000101.1"/>
</dbReference>
<organism evidence="3 4">
    <name type="scientific">Luteibacter yeojuensis</name>
    <dbReference type="NCBI Taxonomy" id="345309"/>
    <lineage>
        <taxon>Bacteria</taxon>
        <taxon>Pseudomonadati</taxon>
        <taxon>Pseudomonadota</taxon>
        <taxon>Gammaproteobacteria</taxon>
        <taxon>Lysobacterales</taxon>
        <taxon>Rhodanobacteraceae</taxon>
        <taxon>Luteibacter</taxon>
    </lineage>
</organism>
<dbReference type="PROSITE" id="PS50975">
    <property type="entry name" value="ATP_GRASP"/>
    <property type="match status" value="1"/>
</dbReference>
<reference evidence="3 4" key="1">
    <citation type="submission" date="2015-03" db="EMBL/GenBank/DDBJ databases">
        <title>Draft genome sequence of Luteibacter yeojuensis strain SU11.</title>
        <authorList>
            <person name="Sulaiman J."/>
            <person name="Priya K."/>
            <person name="Chan K.-G."/>
        </authorList>
    </citation>
    <scope>NUCLEOTIDE SEQUENCE [LARGE SCALE GENOMIC DNA]</scope>
    <source>
        <strain evidence="3 4">SU11</strain>
    </source>
</reference>
<dbReference type="InterPro" id="IPR011761">
    <property type="entry name" value="ATP-grasp"/>
</dbReference>
<dbReference type="GO" id="GO:0046872">
    <property type="term" value="F:metal ion binding"/>
    <property type="evidence" value="ECO:0007669"/>
    <property type="project" value="InterPro"/>
</dbReference>
<dbReference type="OrthoDB" id="5372487at2"/>
<dbReference type="SUPFAM" id="SSF56059">
    <property type="entry name" value="Glutathione synthetase ATP-binding domain-like"/>
    <property type="match status" value="1"/>
</dbReference>
<protein>
    <recommendedName>
        <fullName evidence="2">ATP-grasp domain-containing protein</fullName>
    </recommendedName>
</protein>
<evidence type="ECO:0000256" key="1">
    <source>
        <dbReference type="PROSITE-ProRule" id="PRU00409"/>
    </source>
</evidence>
<dbReference type="PROSITE" id="PS00867">
    <property type="entry name" value="CPSASE_2"/>
    <property type="match status" value="1"/>
</dbReference>
<dbReference type="Proteomes" id="UP000033651">
    <property type="component" value="Unassembled WGS sequence"/>
</dbReference>
<evidence type="ECO:0000313" key="4">
    <source>
        <dbReference type="Proteomes" id="UP000033651"/>
    </source>
</evidence>
<sequence>MQNVEAGRVPAIVMGRGPTALGILRSLAVAGIPAYVACPPDDLTARSRWYRPTPGEPWDGKPGPQALEALRAMPLERAVIIPGADDAAMWLADLPATDLGHRFLVSSSSRAAQELLQDKSVFAGYVAAAHVPHPRTFRLASLADVDAVPIRQLDRVFIKPVNSQKFSDVVGVKGVWVQTRDALREAWARFHAQGFSVMAQEYVPGPATEHFFVDGFRDASGGYTGLFARRRMRMSPPDFGNSSCSRSIPLDDVAPAVRHVRRLLDGLDYRGIFSAEFKRDPRDGEFRILEVNTRAWTYVEFAARRGINVCDMAWRDAQGLPVPRAPRAYENGKLCVDLYHDLSCMRVTRGRRTDSYGQVFSQWLRADLHVFRFDDPLPALHAVMGMLRKRYGRSLGPAEGAGDILEGAALRRDAK</sequence>
<proteinExistence type="predicted"/>
<accession>A0A0F3K0B3</accession>
<dbReference type="GO" id="GO:0005524">
    <property type="term" value="F:ATP binding"/>
    <property type="evidence" value="ECO:0007669"/>
    <property type="project" value="UniProtKB-UniRule"/>
</dbReference>
<evidence type="ECO:0000313" key="3">
    <source>
        <dbReference type="EMBL" id="KJV24710.1"/>
    </source>
</evidence>
<gene>
    <name evidence="3" type="ORF">VI08_20340</name>
</gene>
<dbReference type="AlphaFoldDB" id="A0A0F3K0B3"/>
<comment type="caution">
    <text evidence="3">The sequence shown here is derived from an EMBL/GenBank/DDBJ whole genome shotgun (WGS) entry which is preliminary data.</text>
</comment>
<keyword evidence="1" id="KW-0547">Nucleotide-binding</keyword>
<dbReference type="InterPro" id="IPR005479">
    <property type="entry name" value="CPAse_ATP-bd"/>
</dbReference>
<dbReference type="Gene3D" id="3.30.470.20">
    <property type="entry name" value="ATP-grasp fold, B domain"/>
    <property type="match status" value="1"/>
</dbReference>
<evidence type="ECO:0000259" key="2">
    <source>
        <dbReference type="PROSITE" id="PS50975"/>
    </source>
</evidence>